<feature type="transmembrane region" description="Helical" evidence="1">
    <location>
        <begin position="6"/>
        <end position="24"/>
    </location>
</feature>
<keyword evidence="1" id="KW-0812">Transmembrane</keyword>
<keyword evidence="1" id="KW-0472">Membrane</keyword>
<dbReference type="EMBL" id="FRBL01000009">
    <property type="protein sequence ID" value="SHM65250.1"/>
    <property type="molecule type" value="Genomic_DNA"/>
</dbReference>
<sequence>MIETFIFLLLVVILIMLTTFKGETSKTLQRLSSRLDELEGLLQQSARNPPPPPVPVAIVEPVPIPVVPVVPAPPKSVQDKLVPPVEAIIPTIPEELILPQEAAMIAPPEIVEAAPPAPGFWERNPDLEKFIGENLFNKIGIAILVLGIGFFLKYAIDKDWINEIGRTFIGFITAGLLLGLSYRLRKTFAAFSSVLVGGGVAVLYFTIAIAFHQYHLFNQGVAFGLTVLVTAFTVLLAVAYDRQELAVIAVLGGFGAPFFVSTGHGNIIALFTYILILNIGMIVTAYYKKWNLVNIISYVATVILFGGWLTWQINGGNPGQPSRYGAGLAFATCFYVVFFVMNIINNVRNQQQFTWLNISILLSNTFLYYTAGMLLLNHMYLDKWSGLFTALVAVFNCIFAYTLYRNKQVDKVLIYLLIGLVLTFASLAAPVQLNGNYITLFWAAEAVLLIWLWQKSGIVLMKYAALAVHGLMLISLLMDWIDLYRPATAGMMTFLNHAFITGLVVTVAHILLVRLSRKEDASQPYVAMLPVVAYRTFVTVLTCLVAYVALLLEIVYQSNIHCSMLKPVILGAYNSLAVTLLLLFVRNKKVIFQQVVLVLAAVNIFQYPMYYNPAAIDVRSEVIAGHLPAFSFFIHYILLLSFGWMLLQLWKTIRKMDNELLHNVMYWGFAVVMLYLVSAELDHLVLYSSHADVTREDALLYRTQRVGYAILWGIYAFMLIYLGLKWKSRMVRIISISVFGLTLLKLFLFDFSGLEEGGKIAAFISLGIILLIISFMYQRLKKLLLADENAAANEVTNE</sequence>
<feature type="transmembrane region" description="Helical" evidence="1">
    <location>
        <begin position="245"/>
        <end position="261"/>
    </location>
</feature>
<keyword evidence="1" id="KW-1133">Transmembrane helix</keyword>
<feature type="transmembrane region" description="Helical" evidence="1">
    <location>
        <begin position="731"/>
        <end position="748"/>
    </location>
</feature>
<feature type="transmembrane region" description="Helical" evidence="1">
    <location>
        <begin position="437"/>
        <end position="453"/>
    </location>
</feature>
<feature type="transmembrane region" description="Helical" evidence="1">
    <location>
        <begin position="267"/>
        <end position="287"/>
    </location>
</feature>
<feature type="transmembrane region" description="Helical" evidence="1">
    <location>
        <begin position="706"/>
        <end position="724"/>
    </location>
</feature>
<feature type="transmembrane region" description="Helical" evidence="1">
    <location>
        <begin position="564"/>
        <end position="584"/>
    </location>
</feature>
<dbReference type="RefSeq" id="WP_083550683.1">
    <property type="nucleotide sequence ID" value="NZ_FRBL01000009.1"/>
</dbReference>
<keyword evidence="3" id="KW-1185">Reference proteome</keyword>
<dbReference type="OrthoDB" id="666059at2"/>
<dbReference type="PANTHER" id="PTHR38434">
    <property type="entry name" value="BLL2549 PROTEIN"/>
    <property type="match status" value="1"/>
</dbReference>
<dbReference type="AlphaFoldDB" id="A0A1M7KIT3"/>
<organism evidence="2 3">
    <name type="scientific">Chitinophaga jiangningensis</name>
    <dbReference type="NCBI Taxonomy" id="1419482"/>
    <lineage>
        <taxon>Bacteria</taxon>
        <taxon>Pseudomonadati</taxon>
        <taxon>Bacteroidota</taxon>
        <taxon>Chitinophagia</taxon>
        <taxon>Chitinophagales</taxon>
        <taxon>Chitinophagaceae</taxon>
        <taxon>Chitinophaga</taxon>
    </lineage>
</organism>
<accession>A0A1M7KIT3</accession>
<feature type="transmembrane region" description="Helical" evidence="1">
    <location>
        <begin position="164"/>
        <end position="182"/>
    </location>
</feature>
<evidence type="ECO:0000313" key="2">
    <source>
        <dbReference type="EMBL" id="SHM65250.1"/>
    </source>
</evidence>
<reference evidence="2 3" key="1">
    <citation type="submission" date="2016-11" db="EMBL/GenBank/DDBJ databases">
        <authorList>
            <person name="Jaros S."/>
            <person name="Januszkiewicz K."/>
            <person name="Wedrychowicz H."/>
        </authorList>
    </citation>
    <scope>NUCLEOTIDE SEQUENCE [LARGE SCALE GENOMIC DNA]</scope>
    <source>
        <strain evidence="2 3">DSM 27406</strain>
    </source>
</reference>
<name>A0A1M7KIT3_9BACT</name>
<proteinExistence type="predicted"/>
<feature type="transmembrane region" description="Helical" evidence="1">
    <location>
        <begin position="135"/>
        <end position="152"/>
    </location>
</feature>
<dbReference type="PANTHER" id="PTHR38434:SF1">
    <property type="entry name" value="BLL2549 PROTEIN"/>
    <property type="match status" value="1"/>
</dbReference>
<feature type="transmembrane region" description="Helical" evidence="1">
    <location>
        <begin position="384"/>
        <end position="404"/>
    </location>
</feature>
<feature type="transmembrane region" description="Helical" evidence="1">
    <location>
        <begin position="413"/>
        <end position="431"/>
    </location>
</feature>
<feature type="transmembrane region" description="Helical" evidence="1">
    <location>
        <begin position="591"/>
        <end position="609"/>
    </location>
</feature>
<dbReference type="InterPro" id="IPR019286">
    <property type="entry name" value="DUF2339_TM"/>
</dbReference>
<feature type="transmembrane region" description="Helical" evidence="1">
    <location>
        <begin position="660"/>
        <end position="678"/>
    </location>
</feature>
<feature type="transmembrane region" description="Helical" evidence="1">
    <location>
        <begin position="460"/>
        <end position="481"/>
    </location>
</feature>
<feature type="transmembrane region" description="Helical" evidence="1">
    <location>
        <begin position="292"/>
        <end position="311"/>
    </location>
</feature>
<feature type="transmembrane region" description="Helical" evidence="1">
    <location>
        <begin position="356"/>
        <end position="378"/>
    </location>
</feature>
<gene>
    <name evidence="2" type="ORF">SAMN05444266_109352</name>
</gene>
<feature type="transmembrane region" description="Helical" evidence="1">
    <location>
        <begin position="629"/>
        <end position="648"/>
    </location>
</feature>
<dbReference type="STRING" id="1419482.SAMN05444266_109352"/>
<feature type="transmembrane region" description="Helical" evidence="1">
    <location>
        <begin position="525"/>
        <end position="552"/>
    </location>
</feature>
<protein>
    <submittedName>
        <fullName evidence="2">Predicted membrane protein</fullName>
    </submittedName>
</protein>
<feature type="transmembrane region" description="Helical" evidence="1">
    <location>
        <begin position="220"/>
        <end position="238"/>
    </location>
</feature>
<feature type="transmembrane region" description="Helical" evidence="1">
    <location>
        <begin position="493"/>
        <end position="513"/>
    </location>
</feature>
<dbReference type="Proteomes" id="UP000184420">
    <property type="component" value="Unassembled WGS sequence"/>
</dbReference>
<feature type="transmembrane region" description="Helical" evidence="1">
    <location>
        <begin position="760"/>
        <end position="777"/>
    </location>
</feature>
<feature type="transmembrane region" description="Helical" evidence="1">
    <location>
        <begin position="323"/>
        <end position="344"/>
    </location>
</feature>
<evidence type="ECO:0000256" key="1">
    <source>
        <dbReference type="SAM" id="Phobius"/>
    </source>
</evidence>
<feature type="transmembrane region" description="Helical" evidence="1">
    <location>
        <begin position="194"/>
        <end position="214"/>
    </location>
</feature>
<evidence type="ECO:0000313" key="3">
    <source>
        <dbReference type="Proteomes" id="UP000184420"/>
    </source>
</evidence>
<dbReference type="Pfam" id="PF10101">
    <property type="entry name" value="DUF2339"/>
    <property type="match status" value="1"/>
</dbReference>